<protein>
    <submittedName>
        <fullName evidence="1">Uncharacterized protein</fullName>
    </submittedName>
</protein>
<proteinExistence type="predicted"/>
<sequence>MMSNLVCEDDGCNRLTVAKCMHCDQHLCLKCLTRHQQPIETQICQLTNDMNKLLSLASINLDNNQSNHPQVHANKQYQLVLEQIGQWEKTMMKKLNDLVSHARQSLQESFEQISFEIEEWSTDKQVELQQLSEEIGKLFLLTAPKIISLRSIEQLSFESESESDIRMKIDKYNRHIQKSMKEYEYAHVELNLLNNDLILFPTSTLQLFHLFEHSINFDLALIQDPANVCFDATKSSSALSSSSPSPSNSCTRREKMVLPSVLISSQNHVFLYSNKTKYLHIFSTNGTMIDQFTWEHSEIVDICYDQCSSTFTDDLFFVLSTNCSVYSLEYHIDKHTYTWSKLITVNNQTYYTQIFCDSKLSYLYLFMSSKHRLDQWTINSTKRNLIHCSNQLIITNDHVEHLCTSDQQIALLLRDKQKILNYRIELRHFSDLLVTICSIALDRLSRPMKLIFDNRHGFILAHGNQLCSFGHDGEMISKRIFEDILEIKRATFCQRTTCAILTDNDQLLFYILSK</sequence>
<dbReference type="SUPFAM" id="SSF75011">
    <property type="entry name" value="3-carboxy-cis,cis-mucoante lactonizing enzyme"/>
    <property type="match status" value="1"/>
</dbReference>
<reference evidence="1" key="1">
    <citation type="submission" date="2021-02" db="EMBL/GenBank/DDBJ databases">
        <authorList>
            <person name="Nowell W R."/>
        </authorList>
    </citation>
    <scope>NUCLEOTIDE SEQUENCE</scope>
</reference>
<dbReference type="AlphaFoldDB" id="A0A816E1G1"/>
<name>A0A816E1G1_ADIRI</name>
<evidence type="ECO:0000313" key="2">
    <source>
        <dbReference type="Proteomes" id="UP000663828"/>
    </source>
</evidence>
<organism evidence="1 2">
    <name type="scientific">Adineta ricciae</name>
    <name type="common">Rotifer</name>
    <dbReference type="NCBI Taxonomy" id="249248"/>
    <lineage>
        <taxon>Eukaryota</taxon>
        <taxon>Metazoa</taxon>
        <taxon>Spiralia</taxon>
        <taxon>Gnathifera</taxon>
        <taxon>Rotifera</taxon>
        <taxon>Eurotatoria</taxon>
        <taxon>Bdelloidea</taxon>
        <taxon>Adinetida</taxon>
        <taxon>Adinetidae</taxon>
        <taxon>Adineta</taxon>
    </lineage>
</organism>
<evidence type="ECO:0000313" key="1">
    <source>
        <dbReference type="EMBL" id="CAF1643071.1"/>
    </source>
</evidence>
<comment type="caution">
    <text evidence="1">The sequence shown here is derived from an EMBL/GenBank/DDBJ whole genome shotgun (WGS) entry which is preliminary data.</text>
</comment>
<accession>A0A816E1G1</accession>
<dbReference type="EMBL" id="CAJNOR010009283">
    <property type="protein sequence ID" value="CAF1643071.1"/>
    <property type="molecule type" value="Genomic_DNA"/>
</dbReference>
<keyword evidence="2" id="KW-1185">Reference proteome</keyword>
<dbReference type="Proteomes" id="UP000663828">
    <property type="component" value="Unassembled WGS sequence"/>
</dbReference>
<gene>
    <name evidence="1" type="ORF">XAT740_LOCUS53657</name>
</gene>